<protein>
    <submittedName>
        <fullName evidence="1">Uncharacterized protein</fullName>
    </submittedName>
</protein>
<proteinExistence type="predicted"/>
<dbReference type="Proteomes" id="UP001281147">
    <property type="component" value="Unassembled WGS sequence"/>
</dbReference>
<name>A0ACC3MUH9_9PEZI</name>
<keyword evidence="2" id="KW-1185">Reference proteome</keyword>
<organism evidence="1 2">
    <name type="scientific">Vermiconidia calcicola</name>
    <dbReference type="NCBI Taxonomy" id="1690605"/>
    <lineage>
        <taxon>Eukaryota</taxon>
        <taxon>Fungi</taxon>
        <taxon>Dikarya</taxon>
        <taxon>Ascomycota</taxon>
        <taxon>Pezizomycotina</taxon>
        <taxon>Dothideomycetes</taxon>
        <taxon>Dothideomycetidae</taxon>
        <taxon>Mycosphaerellales</taxon>
        <taxon>Extremaceae</taxon>
        <taxon>Vermiconidia</taxon>
    </lineage>
</organism>
<evidence type="ECO:0000313" key="1">
    <source>
        <dbReference type="EMBL" id="KAK3703988.1"/>
    </source>
</evidence>
<comment type="caution">
    <text evidence="1">The sequence shown here is derived from an EMBL/GenBank/DDBJ whole genome shotgun (WGS) entry which is preliminary data.</text>
</comment>
<evidence type="ECO:0000313" key="2">
    <source>
        <dbReference type="Proteomes" id="UP001281147"/>
    </source>
</evidence>
<gene>
    <name evidence="1" type="ORF">LTR37_014091</name>
</gene>
<accession>A0ACC3MUH9</accession>
<sequence>MPSDSTTQSDSSQSSVARREATHPQPTTHPILPQPAHGGKTHEPTKEFKTPQLTDGRQTTTTPGSIPPRPIKNPSRGLVQKHSNAQAIGDSDTRDLSPPPRRDLTSIFGIKKANAQEQAIDKDDDITDSDDGDLDAPPRPPPRRGLGSILPSRKATASDRSALPHHNISSDGGDADTEGNDEEDDTQEDGRKRKRASIPTHTKVQASKKRVKGSDNRTTEKETVKEVNGLRGWITRTHKRAVQMRKDNCLKASMVSVEALVWPKASTPFPERMALFVKNLEKCAHQVGMVSEEEHITSEPSGLKGYKLSLKTDGTKETIRLACAALKKCGETLDGVQKSVEERKKRAEGGER</sequence>
<dbReference type="EMBL" id="JAUTXU010000144">
    <property type="protein sequence ID" value="KAK3703988.1"/>
    <property type="molecule type" value="Genomic_DNA"/>
</dbReference>
<reference evidence="1" key="1">
    <citation type="submission" date="2023-07" db="EMBL/GenBank/DDBJ databases">
        <title>Black Yeasts Isolated from many extreme environments.</title>
        <authorList>
            <person name="Coleine C."/>
            <person name="Stajich J.E."/>
            <person name="Selbmann L."/>
        </authorList>
    </citation>
    <scope>NUCLEOTIDE SEQUENCE</scope>
    <source>
        <strain evidence="1">CCFEE 5714</strain>
    </source>
</reference>